<accession>A0A084IGZ2</accession>
<keyword evidence="9" id="KW-1185">Reference proteome</keyword>
<dbReference type="AlphaFoldDB" id="A0A084IGZ2"/>
<reference evidence="8 9" key="1">
    <citation type="submission" date="2013-03" db="EMBL/GenBank/DDBJ databases">
        <title>Salinisphaera hydrothermalis C41B8 Genome Sequencing.</title>
        <authorList>
            <person name="Li C."/>
            <person name="Lai Q."/>
            <person name="Shao Z."/>
        </authorList>
    </citation>
    <scope>NUCLEOTIDE SEQUENCE [LARGE SCALE GENOMIC DNA]</scope>
    <source>
        <strain evidence="8 9">C41B8</strain>
    </source>
</reference>
<gene>
    <name evidence="8" type="ORF">C41B8_17129</name>
</gene>
<keyword evidence="2" id="KW-1003">Cell membrane</keyword>
<evidence type="ECO:0000313" key="9">
    <source>
        <dbReference type="Proteomes" id="UP000028302"/>
    </source>
</evidence>
<feature type="transmembrane region" description="Helical" evidence="6">
    <location>
        <begin position="172"/>
        <end position="193"/>
    </location>
</feature>
<dbReference type="OrthoDB" id="21108at2"/>
<keyword evidence="5 6" id="KW-0472">Membrane</keyword>
<feature type="transmembrane region" description="Helical" evidence="6">
    <location>
        <begin position="47"/>
        <end position="71"/>
    </location>
</feature>
<comment type="subcellular location">
    <subcellularLocation>
        <location evidence="1">Cell membrane</location>
        <topology evidence="1">Multi-pass membrane protein</topology>
    </subcellularLocation>
</comment>
<dbReference type="InterPro" id="IPR032816">
    <property type="entry name" value="VTT_dom"/>
</dbReference>
<evidence type="ECO:0000313" key="8">
    <source>
        <dbReference type="EMBL" id="KEZ75976.1"/>
    </source>
</evidence>
<evidence type="ECO:0000256" key="5">
    <source>
        <dbReference type="ARBA" id="ARBA00023136"/>
    </source>
</evidence>
<dbReference type="RefSeq" id="WP_051883720.1">
    <property type="nucleotide sequence ID" value="NZ_APNK01000043.1"/>
</dbReference>
<dbReference type="Pfam" id="PF09335">
    <property type="entry name" value="VTT_dom"/>
    <property type="match status" value="1"/>
</dbReference>
<dbReference type="Proteomes" id="UP000028302">
    <property type="component" value="Unassembled WGS sequence"/>
</dbReference>
<evidence type="ECO:0000256" key="2">
    <source>
        <dbReference type="ARBA" id="ARBA00022475"/>
    </source>
</evidence>
<dbReference type="InterPro" id="IPR051311">
    <property type="entry name" value="DedA_domain"/>
</dbReference>
<dbReference type="PANTHER" id="PTHR42709">
    <property type="entry name" value="ALKALINE PHOSPHATASE LIKE PROTEIN"/>
    <property type="match status" value="1"/>
</dbReference>
<dbReference type="STRING" id="1304275.C41B8_17129"/>
<dbReference type="Pfam" id="PF00581">
    <property type="entry name" value="Rhodanese"/>
    <property type="match status" value="1"/>
</dbReference>
<evidence type="ECO:0000256" key="4">
    <source>
        <dbReference type="ARBA" id="ARBA00022989"/>
    </source>
</evidence>
<keyword evidence="4 6" id="KW-1133">Transmembrane helix</keyword>
<name>A0A084IGZ2_SALHC</name>
<protein>
    <submittedName>
        <fullName evidence="8">DEDa/GlpE multidomain protein</fullName>
    </submittedName>
</protein>
<dbReference type="PANTHER" id="PTHR42709:SF6">
    <property type="entry name" value="UNDECAPRENYL PHOSPHATE TRANSPORTER A"/>
    <property type="match status" value="1"/>
</dbReference>
<evidence type="ECO:0000256" key="6">
    <source>
        <dbReference type="SAM" id="Phobius"/>
    </source>
</evidence>
<evidence type="ECO:0000259" key="7">
    <source>
        <dbReference type="PROSITE" id="PS50206"/>
    </source>
</evidence>
<dbReference type="SUPFAM" id="SSF52821">
    <property type="entry name" value="Rhodanese/Cell cycle control phosphatase"/>
    <property type="match status" value="1"/>
</dbReference>
<feature type="transmembrane region" description="Helical" evidence="6">
    <location>
        <begin position="133"/>
        <end position="157"/>
    </location>
</feature>
<dbReference type="GO" id="GO:0005886">
    <property type="term" value="C:plasma membrane"/>
    <property type="evidence" value="ECO:0007669"/>
    <property type="project" value="UniProtKB-SubCell"/>
</dbReference>
<dbReference type="InterPro" id="IPR001763">
    <property type="entry name" value="Rhodanese-like_dom"/>
</dbReference>
<dbReference type="eggNOG" id="COG0607">
    <property type="taxonomic scope" value="Bacteria"/>
</dbReference>
<dbReference type="Gene3D" id="3.40.250.10">
    <property type="entry name" value="Rhodanese-like domain"/>
    <property type="match status" value="1"/>
</dbReference>
<dbReference type="EMBL" id="APNK01000043">
    <property type="protein sequence ID" value="KEZ75976.1"/>
    <property type="molecule type" value="Genomic_DNA"/>
</dbReference>
<sequence length="323" mass="35125">MNHGDPAQGALALLFLNVFAEQMGFPVPSYPALLIAGSLASLTVGDAGYVAVVWLIAMVACELADSIWYGVGRRYGHWSMAQVCRVSLEPDTCIRKNRNLYLSVGPKLLIVAKIVPGLGALSTLMAGATRTRYLTFLLFDGIGSALWVSSGLVLGMIFQRTILATLHWLETYLVQGIFIVAGALFLFVFWKAWRRHRFLKQSRLVPRVEIDELLAMQAETPDLRIVDVREPSVVDETIPDAIAIPLDAAIDRAMPDTDAETPIVVFCACPNEVSAALVALKLQAAGYRHTYALVGGYDAWQATVGTSMPTGDADTRPSASNRN</sequence>
<evidence type="ECO:0000256" key="3">
    <source>
        <dbReference type="ARBA" id="ARBA00022692"/>
    </source>
</evidence>
<proteinExistence type="predicted"/>
<comment type="caution">
    <text evidence="8">The sequence shown here is derived from an EMBL/GenBank/DDBJ whole genome shotgun (WGS) entry which is preliminary data.</text>
</comment>
<dbReference type="PROSITE" id="PS50206">
    <property type="entry name" value="RHODANESE_3"/>
    <property type="match status" value="1"/>
</dbReference>
<evidence type="ECO:0000256" key="1">
    <source>
        <dbReference type="ARBA" id="ARBA00004651"/>
    </source>
</evidence>
<dbReference type="InterPro" id="IPR036873">
    <property type="entry name" value="Rhodanese-like_dom_sf"/>
</dbReference>
<dbReference type="eggNOG" id="COG0586">
    <property type="taxonomic scope" value="Bacteria"/>
</dbReference>
<dbReference type="SMART" id="SM00450">
    <property type="entry name" value="RHOD"/>
    <property type="match status" value="1"/>
</dbReference>
<keyword evidence="3 6" id="KW-0812">Transmembrane</keyword>
<organism evidence="8 9">
    <name type="scientific">Salinisphaera hydrothermalis (strain C41B8)</name>
    <dbReference type="NCBI Taxonomy" id="1304275"/>
    <lineage>
        <taxon>Bacteria</taxon>
        <taxon>Pseudomonadati</taxon>
        <taxon>Pseudomonadota</taxon>
        <taxon>Gammaproteobacteria</taxon>
        <taxon>Salinisphaerales</taxon>
        <taxon>Salinisphaeraceae</taxon>
        <taxon>Salinisphaera</taxon>
    </lineage>
</organism>
<feature type="domain" description="Rhodanese" evidence="7">
    <location>
        <begin position="219"/>
        <end position="309"/>
    </location>
</feature>